<dbReference type="Proteomes" id="UP000224915">
    <property type="component" value="Unassembled WGS sequence"/>
</dbReference>
<evidence type="ECO:0000313" key="1">
    <source>
        <dbReference type="EMBL" id="PFG20151.1"/>
    </source>
</evidence>
<proteinExistence type="predicted"/>
<dbReference type="OrthoDB" id="4965902at2"/>
<protein>
    <recommendedName>
        <fullName evidence="3">Antitoxin Xre/MbcA/ParS-like toxin-binding domain-containing protein</fullName>
    </recommendedName>
</protein>
<dbReference type="EMBL" id="PDJD01000001">
    <property type="protein sequence ID" value="PFG20151.1"/>
    <property type="molecule type" value="Genomic_DNA"/>
</dbReference>
<name>A0A2A9D185_9MICO</name>
<keyword evidence="2" id="KW-1185">Reference proteome</keyword>
<dbReference type="RefSeq" id="WP_098469176.1">
    <property type="nucleotide sequence ID" value="NZ_PDJD01000001.1"/>
</dbReference>
<gene>
    <name evidence="1" type="ORF">ATL40_1738</name>
</gene>
<evidence type="ECO:0000313" key="2">
    <source>
        <dbReference type="Proteomes" id="UP000224915"/>
    </source>
</evidence>
<dbReference type="AlphaFoldDB" id="A0A2A9D185"/>
<comment type="caution">
    <text evidence="1">The sequence shown here is derived from an EMBL/GenBank/DDBJ whole genome shotgun (WGS) entry which is preliminary data.</text>
</comment>
<sequence length="167" mass="18456">MPTREQEYVESVLTHVREGLSRAHLDLSQSAEQTANAMVAALPTHHAYDELIGPFLSSQGARTLLGLESRQALQHRVDVGSVLRARTDDGINVYPAFQFDGGRVHPALLPVLGALRDIDGWTAALWLCLPNDELDGLEPRTWLLDPERDGERVVGLAREAAASWTRR</sequence>
<accession>A0A2A9D185</accession>
<organism evidence="1 2">
    <name type="scientific">Serinibacter salmoneus</name>
    <dbReference type="NCBI Taxonomy" id="556530"/>
    <lineage>
        <taxon>Bacteria</taxon>
        <taxon>Bacillati</taxon>
        <taxon>Actinomycetota</taxon>
        <taxon>Actinomycetes</taxon>
        <taxon>Micrococcales</taxon>
        <taxon>Beutenbergiaceae</taxon>
        <taxon>Serinibacter</taxon>
    </lineage>
</organism>
<reference evidence="1 2" key="1">
    <citation type="submission" date="2017-10" db="EMBL/GenBank/DDBJ databases">
        <title>Sequencing the genomes of 1000 actinobacteria strains.</title>
        <authorList>
            <person name="Klenk H.-P."/>
        </authorList>
    </citation>
    <scope>NUCLEOTIDE SEQUENCE [LARGE SCALE GENOMIC DNA]</scope>
    <source>
        <strain evidence="1 2">DSM 21801</strain>
    </source>
</reference>
<evidence type="ECO:0008006" key="3">
    <source>
        <dbReference type="Google" id="ProtNLM"/>
    </source>
</evidence>